<gene>
    <name evidence="5" type="ORF">A7A08_01227</name>
</gene>
<evidence type="ECO:0000259" key="4">
    <source>
        <dbReference type="Pfam" id="PF02275"/>
    </source>
</evidence>
<dbReference type="EC" id="3.5.1.24" evidence="5"/>
<evidence type="ECO:0000256" key="3">
    <source>
        <dbReference type="SAM" id="SignalP"/>
    </source>
</evidence>
<dbReference type="Pfam" id="PF02275">
    <property type="entry name" value="CBAH"/>
    <property type="match status" value="1"/>
</dbReference>
<comment type="caution">
    <text evidence="5">The sequence shown here is derived from an EMBL/GenBank/DDBJ whole genome shotgun (WGS) entry which is preliminary data.</text>
</comment>
<dbReference type="PATRIC" id="fig|1177755.3.peg.1234"/>
<evidence type="ECO:0000313" key="6">
    <source>
        <dbReference type="Proteomes" id="UP000095087"/>
    </source>
</evidence>
<feature type="chain" id="PRO_5009116602" evidence="3">
    <location>
        <begin position="26"/>
        <end position="371"/>
    </location>
</feature>
<keyword evidence="6" id="KW-1185">Reference proteome</keyword>
<dbReference type="AlphaFoldDB" id="A0A1E2S0P7"/>
<dbReference type="Gene3D" id="3.60.60.10">
    <property type="entry name" value="Penicillin V Acylase, Chain A"/>
    <property type="match status" value="1"/>
</dbReference>
<keyword evidence="3" id="KW-0732">Signal</keyword>
<evidence type="ECO:0000313" key="5">
    <source>
        <dbReference type="EMBL" id="ODA68057.1"/>
    </source>
</evidence>
<dbReference type="InterPro" id="IPR029055">
    <property type="entry name" value="Ntn_hydrolases_N"/>
</dbReference>
<reference evidence="5 6" key="1">
    <citation type="submission" date="2016-07" db="EMBL/GenBank/DDBJ databases">
        <title>Draft genome sequence of Methyloligella halotolerans C2T (VKM B-2706T=CCUG 61687T=DSM 25045T), a halotolerant polyhydroxybutyrate accumulating methylotroph.</title>
        <authorList>
            <person name="Vasilenko O.V."/>
            <person name="Doronina N.V."/>
            <person name="Poroshina M.N."/>
            <person name="Tarlachkov S.V."/>
            <person name="Trotsenko Y.A."/>
        </authorList>
    </citation>
    <scope>NUCLEOTIDE SEQUENCE [LARGE SCALE GENOMIC DNA]</scope>
    <source>
        <strain evidence="5 6">VKM B-2706</strain>
    </source>
</reference>
<dbReference type="PANTHER" id="PTHR35527:SF2">
    <property type="entry name" value="HYDROLASE"/>
    <property type="match status" value="1"/>
</dbReference>
<dbReference type="RefSeq" id="WP_069094564.1">
    <property type="nucleotide sequence ID" value="NZ_MASI01000002.1"/>
</dbReference>
<keyword evidence="2 5" id="KW-0378">Hydrolase</keyword>
<evidence type="ECO:0000256" key="2">
    <source>
        <dbReference type="ARBA" id="ARBA00022801"/>
    </source>
</evidence>
<proteinExistence type="inferred from homology"/>
<dbReference type="CDD" id="cd00542">
    <property type="entry name" value="Ntn_PVA"/>
    <property type="match status" value="1"/>
</dbReference>
<name>A0A1E2S0P7_9HYPH</name>
<sequence length="371" mass="40415">MFPSLRNLLCVTAAACLAFAPTANACTSFLIKTKDGDPIYGRTMEFGIPLKSNLAVIPRGMTYEASTAPGKKGWSWTGKYAATGMNWLGTPDLVDGINEKGLAGGMLYFPGYAGYVDPKEADLQKAIGPWQVLTWALTNYATVDEVKKALADIQLANFAPPFDLGGLKSIPLHFTLHDASGNSIVVEPVNGELKVYDNPLGVLTNSPTFDWHLTNLRNYVKLTPYPAEPLKINGQTISSLGVGSGMLGIPGDSTPPSRFIRVLAYSISAAVQPDAEKAVNTAEHILNNFDLMEGYSRPDTAAPDDITQWSVIADTKNRIYYFKTYEDQTLRQINMDDFDLDAKNLVEISIDQVNKIPTVQPPKDKDSASLQ</sequence>
<evidence type="ECO:0000256" key="1">
    <source>
        <dbReference type="ARBA" id="ARBA00006625"/>
    </source>
</evidence>
<dbReference type="STRING" id="1177755.A7A08_01227"/>
<dbReference type="PANTHER" id="PTHR35527">
    <property type="entry name" value="CHOLOYLGLYCINE HYDROLASE"/>
    <property type="match status" value="1"/>
</dbReference>
<feature type="signal peptide" evidence="3">
    <location>
        <begin position="1"/>
        <end position="25"/>
    </location>
</feature>
<dbReference type="EMBL" id="MASI01000002">
    <property type="protein sequence ID" value="ODA68057.1"/>
    <property type="molecule type" value="Genomic_DNA"/>
</dbReference>
<accession>A0A1E2S0P7</accession>
<protein>
    <submittedName>
        <fullName evidence="5">Choloylglycine hydrolase</fullName>
        <ecNumber evidence="5">3.5.1.24</ecNumber>
    </submittedName>
</protein>
<comment type="similarity">
    <text evidence="1">Belongs to the peptidase C59 family.</text>
</comment>
<dbReference type="Proteomes" id="UP000095087">
    <property type="component" value="Unassembled WGS sequence"/>
</dbReference>
<organism evidence="5 6">
    <name type="scientific">Methyloligella halotolerans</name>
    <dbReference type="NCBI Taxonomy" id="1177755"/>
    <lineage>
        <taxon>Bacteria</taxon>
        <taxon>Pseudomonadati</taxon>
        <taxon>Pseudomonadota</taxon>
        <taxon>Alphaproteobacteria</taxon>
        <taxon>Hyphomicrobiales</taxon>
        <taxon>Hyphomicrobiaceae</taxon>
        <taxon>Methyloligella</taxon>
    </lineage>
</organism>
<dbReference type="InterPro" id="IPR052193">
    <property type="entry name" value="Peptidase_C59"/>
</dbReference>
<dbReference type="InterPro" id="IPR029132">
    <property type="entry name" value="CBAH/NAAA_C"/>
</dbReference>
<dbReference type="OrthoDB" id="9794717at2"/>
<dbReference type="GO" id="GO:0045302">
    <property type="term" value="F:choloylglycine hydrolase activity"/>
    <property type="evidence" value="ECO:0007669"/>
    <property type="project" value="UniProtKB-EC"/>
</dbReference>
<dbReference type="SUPFAM" id="SSF56235">
    <property type="entry name" value="N-terminal nucleophile aminohydrolases (Ntn hydrolases)"/>
    <property type="match status" value="1"/>
</dbReference>
<feature type="domain" description="Choloylglycine hydrolase/NAAA C-terminal" evidence="4">
    <location>
        <begin position="26"/>
        <end position="346"/>
    </location>
</feature>